<protein>
    <submittedName>
        <fullName evidence="1">Uncharacterized protein</fullName>
    </submittedName>
</protein>
<dbReference type="EMBL" id="AP024432">
    <property type="protein sequence ID" value="BCS05527.1"/>
    <property type="molecule type" value="Genomic_DNA"/>
</dbReference>
<keyword evidence="2" id="KW-1185">Reference proteome</keyword>
<accession>A0A7R7WM37</accession>
<dbReference type="AlphaFoldDB" id="A0A7R7WM37"/>
<reference evidence="1" key="2">
    <citation type="submission" date="2021-02" db="EMBL/GenBank/DDBJ databases">
        <title>Aspergillus luchuensis mut. kawachii IFO 4304 genome sequence.</title>
        <authorList>
            <person name="Mori K."/>
            <person name="Kadooka C."/>
            <person name="Goto M."/>
            <person name="Futagami T."/>
        </authorList>
    </citation>
    <scope>NUCLEOTIDE SEQUENCE</scope>
    <source>
        <strain evidence="1">IFO 4308</strain>
    </source>
</reference>
<dbReference type="Proteomes" id="UP000661280">
    <property type="component" value="Chromosome 8"/>
</dbReference>
<organism evidence="1 2">
    <name type="scientific">Aspergillus kawachii</name>
    <name type="common">White koji mold</name>
    <name type="synonym">Aspergillus awamori var. kawachi</name>
    <dbReference type="NCBI Taxonomy" id="1069201"/>
    <lineage>
        <taxon>Eukaryota</taxon>
        <taxon>Fungi</taxon>
        <taxon>Dikarya</taxon>
        <taxon>Ascomycota</taxon>
        <taxon>Pezizomycotina</taxon>
        <taxon>Eurotiomycetes</taxon>
        <taxon>Eurotiomycetidae</taxon>
        <taxon>Eurotiales</taxon>
        <taxon>Aspergillaceae</taxon>
        <taxon>Aspergillus</taxon>
        <taxon>Aspergillus subgen. Circumdati</taxon>
    </lineage>
</organism>
<name>A0A7R7WM37_ASPKA</name>
<reference evidence="1" key="1">
    <citation type="submission" date="2021-01" db="EMBL/GenBank/DDBJ databases">
        <authorList>
            <consortium name="Aspergillus luchuensis mut. kawachii IFO 4304 genome sequencing consortium"/>
            <person name="Kazuki M."/>
            <person name="Futagami T."/>
        </authorList>
    </citation>
    <scope>NUCLEOTIDE SEQUENCE</scope>
    <source>
        <strain evidence="1">IFO 4308</strain>
    </source>
</reference>
<dbReference type="GeneID" id="64966848"/>
<gene>
    <name evidence="1" type="ORF">AKAW2_81328S</name>
</gene>
<proteinExistence type="predicted"/>
<dbReference type="RefSeq" id="XP_041549289.1">
    <property type="nucleotide sequence ID" value="XM_041682447.1"/>
</dbReference>
<evidence type="ECO:0000313" key="1">
    <source>
        <dbReference type="EMBL" id="BCS05527.1"/>
    </source>
</evidence>
<evidence type="ECO:0000313" key="2">
    <source>
        <dbReference type="Proteomes" id="UP000661280"/>
    </source>
</evidence>
<dbReference type="KEGG" id="aluc:AKAW2_81328S"/>
<sequence length="67" mass="7998">MLHSSVVGRNINGSIRGSFMVSAVINYVFDMKLLRFYYDANDRMERICRTQLDWMQSYNAHHRDNRP</sequence>